<feature type="domain" description="F-box" evidence="1">
    <location>
        <begin position="10"/>
        <end position="60"/>
    </location>
</feature>
<sequence>MSQPRNKSKGYTSKRLPYDVVYDILTLLPVKSLIRFRCVFKSWNSIITDPIFITSHLNRAKSLSNNNNGYLLYTPKTDEEELCTVVYNSDHTLTEISSFVIPFPDVCIAGFCNGIFCLNPYYNEEIILWNPSIRKFKMLTAGTTPCTSVTVGLAYHSQNNDFKILRLVCFPFQQFHGKNVRPVEAEVFTLSTDSWRKVALPVESITGSGSNFVFFNGALHIMVDSVENSFILSFDVNDETFRKIMLPQDDLVGFCPLFECIAVFKGLLALFSFGDDLDDITGVCNIWVMREYGVVESWTKKCVPMDLVQDFYGCTDNGELLIENETGFVSFDPESLYENILAIEVPQWVGYTTNSIESLVLLDGQNVSLEYED</sequence>
<accession>A0A2N9IMZ3</accession>
<dbReference type="PANTHER" id="PTHR31672">
    <property type="entry name" value="BNACNNG10540D PROTEIN"/>
    <property type="match status" value="1"/>
</dbReference>
<dbReference type="CDD" id="cd22157">
    <property type="entry name" value="F-box_AtFBW1-like"/>
    <property type="match status" value="1"/>
</dbReference>
<proteinExistence type="predicted"/>
<evidence type="ECO:0000313" key="2">
    <source>
        <dbReference type="EMBL" id="SPD25311.1"/>
    </source>
</evidence>
<dbReference type="Gene3D" id="1.20.1280.50">
    <property type="match status" value="1"/>
</dbReference>
<dbReference type="PANTHER" id="PTHR31672:SF13">
    <property type="entry name" value="F-BOX PROTEIN CPR30-LIKE"/>
    <property type="match status" value="1"/>
</dbReference>
<dbReference type="AlphaFoldDB" id="A0A2N9IMZ3"/>
<evidence type="ECO:0000259" key="1">
    <source>
        <dbReference type="PROSITE" id="PS50181"/>
    </source>
</evidence>
<dbReference type="EMBL" id="OIVN01006112">
    <property type="protein sequence ID" value="SPD25311.1"/>
    <property type="molecule type" value="Genomic_DNA"/>
</dbReference>
<dbReference type="InterPro" id="IPR050796">
    <property type="entry name" value="SCF_F-box_component"/>
</dbReference>
<dbReference type="NCBIfam" id="TIGR01640">
    <property type="entry name" value="F_box_assoc_1"/>
    <property type="match status" value="1"/>
</dbReference>
<dbReference type="Pfam" id="PF00646">
    <property type="entry name" value="F-box"/>
    <property type="match status" value="1"/>
</dbReference>
<dbReference type="InterPro" id="IPR006527">
    <property type="entry name" value="F-box-assoc_dom_typ1"/>
</dbReference>
<reference evidence="2" key="1">
    <citation type="submission" date="2018-02" db="EMBL/GenBank/DDBJ databases">
        <authorList>
            <person name="Cohen D.B."/>
            <person name="Kent A.D."/>
        </authorList>
    </citation>
    <scope>NUCLEOTIDE SEQUENCE</scope>
</reference>
<dbReference type="InterPro" id="IPR036047">
    <property type="entry name" value="F-box-like_dom_sf"/>
</dbReference>
<dbReference type="PROSITE" id="PS50181">
    <property type="entry name" value="FBOX"/>
    <property type="match status" value="1"/>
</dbReference>
<protein>
    <recommendedName>
        <fullName evidence="1">F-box domain-containing protein</fullName>
    </recommendedName>
</protein>
<dbReference type="Pfam" id="PF07734">
    <property type="entry name" value="FBA_1"/>
    <property type="match status" value="1"/>
</dbReference>
<dbReference type="InterPro" id="IPR001810">
    <property type="entry name" value="F-box_dom"/>
</dbReference>
<dbReference type="SMART" id="SM00256">
    <property type="entry name" value="FBOX"/>
    <property type="match status" value="1"/>
</dbReference>
<dbReference type="SUPFAM" id="SSF81383">
    <property type="entry name" value="F-box domain"/>
    <property type="match status" value="1"/>
</dbReference>
<name>A0A2N9IMZ3_FAGSY</name>
<dbReference type="InterPro" id="IPR017451">
    <property type="entry name" value="F-box-assoc_interact_dom"/>
</dbReference>
<gene>
    <name evidence="2" type="ORF">FSB_LOCUS53193</name>
</gene>
<organism evidence="2">
    <name type="scientific">Fagus sylvatica</name>
    <name type="common">Beechnut</name>
    <dbReference type="NCBI Taxonomy" id="28930"/>
    <lineage>
        <taxon>Eukaryota</taxon>
        <taxon>Viridiplantae</taxon>
        <taxon>Streptophyta</taxon>
        <taxon>Embryophyta</taxon>
        <taxon>Tracheophyta</taxon>
        <taxon>Spermatophyta</taxon>
        <taxon>Magnoliopsida</taxon>
        <taxon>eudicotyledons</taxon>
        <taxon>Gunneridae</taxon>
        <taxon>Pentapetalae</taxon>
        <taxon>rosids</taxon>
        <taxon>fabids</taxon>
        <taxon>Fagales</taxon>
        <taxon>Fagaceae</taxon>
        <taxon>Fagus</taxon>
    </lineage>
</organism>